<dbReference type="AlphaFoldDB" id="A0A395S8S2"/>
<comment type="caution">
    <text evidence="7">The sequence shown here is derived from an EMBL/GenBank/DDBJ whole genome shotgun (WGS) entry which is preliminary data.</text>
</comment>
<feature type="domain" description="Xylanolytic transcriptional activator regulatory" evidence="6">
    <location>
        <begin position="153"/>
        <end position="229"/>
    </location>
</feature>
<dbReference type="EMBL" id="PXOF01000066">
    <property type="protein sequence ID" value="RGP68801.1"/>
    <property type="molecule type" value="Genomic_DNA"/>
</dbReference>
<dbReference type="InterPro" id="IPR050987">
    <property type="entry name" value="AtrR-like"/>
</dbReference>
<dbReference type="Proteomes" id="UP000266152">
    <property type="component" value="Unassembled WGS sequence"/>
</dbReference>
<dbReference type="GO" id="GO:0003700">
    <property type="term" value="F:DNA-binding transcription factor activity"/>
    <property type="evidence" value="ECO:0007669"/>
    <property type="project" value="InterPro"/>
</dbReference>
<name>A0A395S8S2_FUSSP</name>
<sequence length="384" mass="43592">MASKIGQRPALGTFRLFGSHSFAPDPFQPRAELPQREVVHEVLDSWLSSDWQRLYPVLEPSLVLGTIEAAYTLPPTQETIHRQRTAEACILAAMAICSLNSECETSELLEGDAYANTAHSYLAQLSDSSTLETLETVLMLEIYKILSGQWEDAATLHSSACRIVYELKGHCVYASFADQPSEQHQRKHIRDLFWLSYIFDKDTSVRFGRPPLLPSNYCDLTLPVGHGRIYDTHSLDEETFVHFPQDLQLSQIKDRLCLFLCSLDNPNLADSTILFHLRQLDIDLETWRLSIPVDFRPKLHVAFYPPIAALALFMNMLIHPVDKETQMDLDILVSSVTIFQNLSSTKMTELDVDSVQELSRFISELVHLGRSAIQKAKQERQATE</sequence>
<dbReference type="PANTHER" id="PTHR46910:SF37">
    <property type="entry name" value="ZN(II)2CYS6 TRANSCRIPTION FACTOR (EUROFUNG)"/>
    <property type="match status" value="1"/>
</dbReference>
<evidence type="ECO:0000256" key="2">
    <source>
        <dbReference type="ARBA" id="ARBA00023015"/>
    </source>
</evidence>
<dbReference type="PANTHER" id="PTHR46910">
    <property type="entry name" value="TRANSCRIPTION FACTOR PDR1"/>
    <property type="match status" value="1"/>
</dbReference>
<evidence type="ECO:0000313" key="8">
    <source>
        <dbReference type="Proteomes" id="UP000266152"/>
    </source>
</evidence>
<comment type="subcellular location">
    <subcellularLocation>
        <location evidence="1">Nucleus</location>
    </subcellularLocation>
</comment>
<proteinExistence type="predicted"/>
<evidence type="ECO:0000256" key="5">
    <source>
        <dbReference type="ARBA" id="ARBA00023242"/>
    </source>
</evidence>
<evidence type="ECO:0000256" key="4">
    <source>
        <dbReference type="ARBA" id="ARBA00023163"/>
    </source>
</evidence>
<dbReference type="GO" id="GO:0008270">
    <property type="term" value="F:zinc ion binding"/>
    <property type="evidence" value="ECO:0007669"/>
    <property type="project" value="InterPro"/>
</dbReference>
<dbReference type="CDD" id="cd12148">
    <property type="entry name" value="fungal_TF_MHR"/>
    <property type="match status" value="1"/>
</dbReference>
<dbReference type="GO" id="GO:0005634">
    <property type="term" value="C:nucleus"/>
    <property type="evidence" value="ECO:0007669"/>
    <property type="project" value="UniProtKB-SubCell"/>
</dbReference>
<gene>
    <name evidence="7" type="ORF">FSPOR_5006</name>
</gene>
<keyword evidence="8" id="KW-1185">Reference proteome</keyword>
<keyword evidence="2" id="KW-0805">Transcription regulation</keyword>
<keyword evidence="4" id="KW-0804">Transcription</keyword>
<protein>
    <submittedName>
        <fullName evidence="7">Transcriptional regulatory</fullName>
    </submittedName>
</protein>
<keyword evidence="5" id="KW-0539">Nucleus</keyword>
<evidence type="ECO:0000313" key="7">
    <source>
        <dbReference type="EMBL" id="RGP68801.1"/>
    </source>
</evidence>
<reference evidence="7 8" key="1">
    <citation type="journal article" date="2018" name="PLoS Pathog.">
        <title>Evolution of structural diversity of trichothecenes, a family of toxins produced by plant pathogenic and entomopathogenic fungi.</title>
        <authorList>
            <person name="Proctor R.H."/>
            <person name="McCormick S.P."/>
            <person name="Kim H.S."/>
            <person name="Cardoza R.E."/>
            <person name="Stanley A.M."/>
            <person name="Lindo L."/>
            <person name="Kelly A."/>
            <person name="Brown D.W."/>
            <person name="Lee T."/>
            <person name="Vaughan M.M."/>
            <person name="Alexander N.J."/>
            <person name="Busman M."/>
            <person name="Gutierrez S."/>
        </authorList>
    </citation>
    <scope>NUCLEOTIDE SEQUENCE [LARGE SCALE GENOMIC DNA]</scope>
    <source>
        <strain evidence="7 8">NRRL 3299</strain>
    </source>
</reference>
<accession>A0A395S8S2</accession>
<dbReference type="STRING" id="5514.A0A395S8S2"/>
<dbReference type="Pfam" id="PF04082">
    <property type="entry name" value="Fungal_trans"/>
    <property type="match status" value="1"/>
</dbReference>
<evidence type="ECO:0000259" key="6">
    <source>
        <dbReference type="SMART" id="SM00906"/>
    </source>
</evidence>
<dbReference type="GO" id="GO:0006351">
    <property type="term" value="P:DNA-templated transcription"/>
    <property type="evidence" value="ECO:0007669"/>
    <property type="project" value="InterPro"/>
</dbReference>
<keyword evidence="3" id="KW-0238">DNA-binding</keyword>
<evidence type="ECO:0000256" key="3">
    <source>
        <dbReference type="ARBA" id="ARBA00023125"/>
    </source>
</evidence>
<organism evidence="7 8">
    <name type="scientific">Fusarium sporotrichioides</name>
    <dbReference type="NCBI Taxonomy" id="5514"/>
    <lineage>
        <taxon>Eukaryota</taxon>
        <taxon>Fungi</taxon>
        <taxon>Dikarya</taxon>
        <taxon>Ascomycota</taxon>
        <taxon>Pezizomycotina</taxon>
        <taxon>Sordariomycetes</taxon>
        <taxon>Hypocreomycetidae</taxon>
        <taxon>Hypocreales</taxon>
        <taxon>Nectriaceae</taxon>
        <taxon>Fusarium</taxon>
    </lineage>
</organism>
<evidence type="ECO:0000256" key="1">
    <source>
        <dbReference type="ARBA" id="ARBA00004123"/>
    </source>
</evidence>
<dbReference type="GO" id="GO:0003677">
    <property type="term" value="F:DNA binding"/>
    <property type="evidence" value="ECO:0007669"/>
    <property type="project" value="UniProtKB-KW"/>
</dbReference>
<dbReference type="InterPro" id="IPR007219">
    <property type="entry name" value="XnlR_reg_dom"/>
</dbReference>
<dbReference type="SMART" id="SM00906">
    <property type="entry name" value="Fungal_trans"/>
    <property type="match status" value="1"/>
</dbReference>